<dbReference type="Pfam" id="PF21176">
    <property type="entry name" value="RecR_HhH"/>
    <property type="match status" value="1"/>
</dbReference>
<organism evidence="8">
    <name type="scientific">hydrocarbon metagenome</name>
    <dbReference type="NCBI Taxonomy" id="938273"/>
    <lineage>
        <taxon>unclassified sequences</taxon>
        <taxon>metagenomes</taxon>
        <taxon>ecological metagenomes</taxon>
    </lineage>
</organism>
<dbReference type="InterPro" id="IPR023627">
    <property type="entry name" value="Rcmb_RecR"/>
</dbReference>
<keyword evidence="5" id="KW-0233">DNA recombination</keyword>
<protein>
    <submittedName>
        <fullName evidence="8">Recombination protein recr</fullName>
    </submittedName>
</protein>
<dbReference type="InterPro" id="IPR000093">
    <property type="entry name" value="DNA_Rcmb_RecR"/>
</dbReference>
<keyword evidence="1" id="KW-0479">Metal-binding</keyword>
<evidence type="ECO:0000256" key="5">
    <source>
        <dbReference type="ARBA" id="ARBA00023172"/>
    </source>
</evidence>
<dbReference type="GO" id="GO:0003677">
    <property type="term" value="F:DNA binding"/>
    <property type="evidence" value="ECO:0007669"/>
    <property type="project" value="InterPro"/>
</dbReference>
<dbReference type="InterPro" id="IPR034137">
    <property type="entry name" value="TOPRIM_RecR"/>
</dbReference>
<dbReference type="SUPFAM" id="SSF111304">
    <property type="entry name" value="Recombination protein RecR"/>
    <property type="match status" value="1"/>
</dbReference>
<dbReference type="Gene3D" id="3.40.1360.10">
    <property type="match status" value="1"/>
</dbReference>
<dbReference type="Pfam" id="PF02132">
    <property type="entry name" value="RecR_ZnF"/>
    <property type="match status" value="1"/>
</dbReference>
<dbReference type="GO" id="GO:0006281">
    <property type="term" value="P:DNA repair"/>
    <property type="evidence" value="ECO:0007669"/>
    <property type="project" value="UniProtKB-KW"/>
</dbReference>
<name>A0A0W8G7H0_9ZZZZ</name>
<dbReference type="AlphaFoldDB" id="A0A0W8G7H0"/>
<dbReference type="HAMAP" id="MF_00017">
    <property type="entry name" value="RecR"/>
    <property type="match status" value="1"/>
</dbReference>
<feature type="domain" description="Toprim" evidence="7">
    <location>
        <begin position="81"/>
        <end position="178"/>
    </location>
</feature>
<dbReference type="Gene3D" id="1.10.8.420">
    <property type="entry name" value="RecR Domain 1"/>
    <property type="match status" value="1"/>
</dbReference>
<keyword evidence="2" id="KW-0227">DNA damage</keyword>
<comment type="caution">
    <text evidence="8">The sequence shown here is derived from an EMBL/GenBank/DDBJ whole genome shotgun (WGS) entry which is preliminary data.</text>
</comment>
<keyword evidence="4" id="KW-0862">Zinc</keyword>
<accession>A0A0W8G7H0</accession>
<dbReference type="PANTHER" id="PTHR30446">
    <property type="entry name" value="RECOMBINATION PROTEIN RECR"/>
    <property type="match status" value="1"/>
</dbReference>
<dbReference type="NCBIfam" id="TIGR00615">
    <property type="entry name" value="recR"/>
    <property type="match status" value="1"/>
</dbReference>
<dbReference type="Pfam" id="PF21175">
    <property type="entry name" value="RecR_C"/>
    <property type="match status" value="1"/>
</dbReference>
<keyword evidence="3" id="KW-0863">Zinc-finger</keyword>
<evidence type="ECO:0000259" key="7">
    <source>
        <dbReference type="PROSITE" id="PS50880"/>
    </source>
</evidence>
<evidence type="ECO:0000256" key="4">
    <source>
        <dbReference type="ARBA" id="ARBA00022833"/>
    </source>
</evidence>
<proteinExistence type="inferred from homology"/>
<reference evidence="8" key="1">
    <citation type="journal article" date="2015" name="Proc. Natl. Acad. Sci. U.S.A.">
        <title>Networks of energetic and metabolic interactions define dynamics in microbial communities.</title>
        <authorList>
            <person name="Embree M."/>
            <person name="Liu J.K."/>
            <person name="Al-Bassam M.M."/>
            <person name="Zengler K."/>
        </authorList>
    </citation>
    <scope>NUCLEOTIDE SEQUENCE</scope>
</reference>
<dbReference type="InterPro" id="IPR006171">
    <property type="entry name" value="TOPRIM_dom"/>
</dbReference>
<evidence type="ECO:0000256" key="6">
    <source>
        <dbReference type="ARBA" id="ARBA00023204"/>
    </source>
</evidence>
<keyword evidence="6" id="KW-0234">DNA repair</keyword>
<dbReference type="PROSITE" id="PS50880">
    <property type="entry name" value="TOPRIM"/>
    <property type="match status" value="1"/>
</dbReference>
<dbReference type="Pfam" id="PF13662">
    <property type="entry name" value="Toprim_4"/>
    <property type="match status" value="1"/>
</dbReference>
<evidence type="ECO:0000256" key="2">
    <source>
        <dbReference type="ARBA" id="ARBA00022763"/>
    </source>
</evidence>
<sequence length="201" mass="22039">MARLPKPLTDVVEELARLPGLGPKSALRVAMTLLQWPRERTMDLGRRIGDLRERLCLCSRCGGLSETEVCPVCADPTRGDEELCLVAQWDSVLVLEEAGGFRGRYLILGGLLDPLEGVGAGNLAFGRLAERLGEGRVRELVLALGTTLQAETTASHIKNMVARDHPGVRLTRLAQGIPLGAEVKYVDRETLKQSVRYRQDV</sequence>
<gene>
    <name evidence="8" type="ORF">ASZ90_001010</name>
</gene>
<dbReference type="PANTHER" id="PTHR30446:SF0">
    <property type="entry name" value="RECOMBINATION PROTEIN RECR"/>
    <property type="match status" value="1"/>
</dbReference>
<dbReference type="InterPro" id="IPR015967">
    <property type="entry name" value="Rcmb_RecR_Znf"/>
</dbReference>
<dbReference type="GO" id="GO:0008270">
    <property type="term" value="F:zinc ion binding"/>
    <property type="evidence" value="ECO:0007669"/>
    <property type="project" value="UniProtKB-KW"/>
</dbReference>
<dbReference type="EMBL" id="LNQE01000131">
    <property type="protein sequence ID" value="KUG29098.1"/>
    <property type="molecule type" value="Genomic_DNA"/>
</dbReference>
<evidence type="ECO:0000256" key="1">
    <source>
        <dbReference type="ARBA" id="ARBA00022723"/>
    </source>
</evidence>
<dbReference type="GO" id="GO:0006310">
    <property type="term" value="P:DNA recombination"/>
    <property type="evidence" value="ECO:0007669"/>
    <property type="project" value="UniProtKB-KW"/>
</dbReference>
<evidence type="ECO:0000256" key="3">
    <source>
        <dbReference type="ARBA" id="ARBA00022771"/>
    </source>
</evidence>
<evidence type="ECO:0000313" key="8">
    <source>
        <dbReference type="EMBL" id="KUG29098.1"/>
    </source>
</evidence>
<dbReference type="CDD" id="cd01025">
    <property type="entry name" value="TOPRIM_recR"/>
    <property type="match status" value="1"/>
</dbReference>